<accession>A0A7G2C455</accession>
<gene>
    <name evidence="2" type="ORF">ADEAN_000182400</name>
</gene>
<proteinExistence type="predicted"/>
<evidence type="ECO:0000256" key="1">
    <source>
        <dbReference type="SAM" id="MobiDB-lite"/>
    </source>
</evidence>
<name>A0A7G2C455_9TRYP</name>
<dbReference type="VEuPathDB" id="TriTrypDB:ADEAN_000182400"/>
<feature type="compositionally biased region" description="Basic and acidic residues" evidence="1">
    <location>
        <begin position="256"/>
        <end position="286"/>
    </location>
</feature>
<organism evidence="2 3">
    <name type="scientific">Angomonas deanei</name>
    <dbReference type="NCBI Taxonomy" id="59799"/>
    <lineage>
        <taxon>Eukaryota</taxon>
        <taxon>Discoba</taxon>
        <taxon>Euglenozoa</taxon>
        <taxon>Kinetoplastea</taxon>
        <taxon>Metakinetoplastina</taxon>
        <taxon>Trypanosomatida</taxon>
        <taxon>Trypanosomatidae</taxon>
        <taxon>Strigomonadinae</taxon>
        <taxon>Angomonas</taxon>
    </lineage>
</organism>
<dbReference type="AlphaFoldDB" id="A0A7G2C455"/>
<keyword evidence="3" id="KW-1185">Reference proteome</keyword>
<protein>
    <submittedName>
        <fullName evidence="2">Uncharacterized protein</fullName>
    </submittedName>
</protein>
<evidence type="ECO:0000313" key="2">
    <source>
        <dbReference type="EMBL" id="CAD2214379.1"/>
    </source>
</evidence>
<dbReference type="OrthoDB" id="270695at2759"/>
<evidence type="ECO:0000313" key="3">
    <source>
        <dbReference type="Proteomes" id="UP000515908"/>
    </source>
</evidence>
<feature type="compositionally biased region" description="Polar residues" evidence="1">
    <location>
        <begin position="244"/>
        <end position="255"/>
    </location>
</feature>
<dbReference type="Proteomes" id="UP000515908">
    <property type="component" value="Chromosome 03"/>
</dbReference>
<dbReference type="EMBL" id="LR877147">
    <property type="protein sequence ID" value="CAD2214379.1"/>
    <property type="molecule type" value="Genomic_DNA"/>
</dbReference>
<sequence>MQTTKQLAAQMTQLGTDMHNNPDTLTYQNTTRGYRAKNYNTAFDERSVYRLDYCQDDIPPLPKQRFTDHLENYRDGWTEEEVENINAAMRKPYLTQPESSLRDARGRTTYRYNYNNANGLASYGMSNAVSTKDDPTQYRLLSHKTDLRELGTTFGYSGYQGEEDPRRTVYYNEEIADLRNPHSVLEKTYSPRKNFEDKRRGVQDGYGATMGSATVNHNNTMGSTTKTFANISNYVNRTYREDSMNGSTSRQSNSRARQELNEMRTLRRASLERSLAARDSYRRRQSAEQIADEAGSPLVLPGVKGTGGRRAPTSNKEEYIYLPKDHFVHQTIYDY</sequence>
<reference evidence="2 3" key="1">
    <citation type="submission" date="2020-08" db="EMBL/GenBank/DDBJ databases">
        <authorList>
            <person name="Newling K."/>
            <person name="Davey J."/>
            <person name="Forrester S."/>
        </authorList>
    </citation>
    <scope>NUCLEOTIDE SEQUENCE [LARGE SCALE GENOMIC DNA]</scope>
    <source>
        <strain evidence="3">Crithidia deanei Carvalho (ATCC PRA-265)</strain>
    </source>
</reference>
<feature type="region of interest" description="Disordered" evidence="1">
    <location>
        <begin position="240"/>
        <end position="312"/>
    </location>
</feature>